<comment type="caution">
    <text evidence="1">The sequence shown here is derived from an EMBL/GenBank/DDBJ whole genome shotgun (WGS) entry which is preliminary data.</text>
</comment>
<protein>
    <submittedName>
        <fullName evidence="1">Uncharacterized protein</fullName>
    </submittedName>
</protein>
<organism evidence="1 2">
    <name type="scientific">Pyropia yezoensis</name>
    <name type="common">Susabi-nori</name>
    <name type="synonym">Porphyra yezoensis</name>
    <dbReference type="NCBI Taxonomy" id="2788"/>
    <lineage>
        <taxon>Eukaryota</taxon>
        <taxon>Rhodophyta</taxon>
        <taxon>Bangiophyceae</taxon>
        <taxon>Bangiales</taxon>
        <taxon>Bangiaceae</taxon>
        <taxon>Pyropia</taxon>
    </lineage>
</organism>
<dbReference type="EMBL" id="CM020618">
    <property type="protein sequence ID" value="KAK1858453.1"/>
    <property type="molecule type" value="Genomic_DNA"/>
</dbReference>
<dbReference type="Proteomes" id="UP000798662">
    <property type="component" value="Chromosome 1"/>
</dbReference>
<keyword evidence="2" id="KW-1185">Reference proteome</keyword>
<evidence type="ECO:0000313" key="2">
    <source>
        <dbReference type="Proteomes" id="UP000798662"/>
    </source>
</evidence>
<gene>
    <name evidence="1" type="ORF">I4F81_001058</name>
</gene>
<proteinExistence type="predicted"/>
<accession>A0ACC3BLK0</accession>
<evidence type="ECO:0000313" key="1">
    <source>
        <dbReference type="EMBL" id="KAK1858453.1"/>
    </source>
</evidence>
<reference evidence="1" key="1">
    <citation type="submission" date="2019-11" db="EMBL/GenBank/DDBJ databases">
        <title>Nori genome reveals adaptations in red seaweeds to the harsh intertidal environment.</title>
        <authorList>
            <person name="Wang D."/>
            <person name="Mao Y."/>
        </authorList>
    </citation>
    <scope>NUCLEOTIDE SEQUENCE</scope>
    <source>
        <tissue evidence="1">Gametophyte</tissue>
    </source>
</reference>
<sequence length="248" mass="26320">MPQSRVAKPGSTARRGNRGESAMHTRVTERAVLFYSSASLFSNFHPAPFVARPYLPLAARPAGAARRPTAEAPGATPVAELLAAATDLARPAVRFGHAEQYLMAAKAAVFADAPALDALLASSDMTPMAAKRTGRAVAGFDQAQWDAEKREVAFVTCLAKFAAAPERVAALLDTLPVSRRLVEASPRDRVWGVGLGIRNPDAEVPSRWRGQNLLGEPRGSPNRETLRRHCGVLVGGDGRPPGATPDSL</sequence>
<name>A0ACC3BLK0_PYRYE</name>